<gene>
    <name evidence="2" type="ORF">ROI90_01670</name>
</gene>
<dbReference type="Pfam" id="PF05656">
    <property type="entry name" value="DUF805"/>
    <property type="match status" value="1"/>
</dbReference>
<evidence type="ECO:0000256" key="1">
    <source>
        <dbReference type="SAM" id="Phobius"/>
    </source>
</evidence>
<keyword evidence="1" id="KW-0472">Membrane</keyword>
<evidence type="ECO:0000313" key="2">
    <source>
        <dbReference type="EMBL" id="MDU0369087.1"/>
    </source>
</evidence>
<dbReference type="EMBL" id="JAWDJT010000001">
    <property type="protein sequence ID" value="MDU0369087.1"/>
    <property type="molecule type" value="Genomic_DNA"/>
</dbReference>
<reference evidence="2 3" key="1">
    <citation type="submission" date="2023-10" db="EMBL/GenBank/DDBJ databases">
        <title>Hymenobacter endophyticus sp. nov., an isolate from the leaf tissues of wheat.</title>
        <authorList>
            <person name="Dai Y."/>
        </authorList>
    </citation>
    <scope>NUCLEOTIDE SEQUENCE [LARGE SCALE GENOMIC DNA]</scope>
    <source>
        <strain evidence="2 3">ZK17L-C2</strain>
    </source>
</reference>
<dbReference type="InterPro" id="IPR008523">
    <property type="entry name" value="DUF805"/>
</dbReference>
<evidence type="ECO:0000313" key="3">
    <source>
        <dbReference type="Proteomes" id="UP001250698"/>
    </source>
</evidence>
<comment type="caution">
    <text evidence="2">The sequence shown here is derived from an EMBL/GenBank/DDBJ whole genome shotgun (WGS) entry which is preliminary data.</text>
</comment>
<protein>
    <submittedName>
        <fullName evidence="2">DUF805 domain-containing protein</fullName>
    </submittedName>
</protein>
<keyword evidence="1" id="KW-0812">Transmembrane</keyword>
<feature type="transmembrane region" description="Helical" evidence="1">
    <location>
        <begin position="172"/>
        <end position="194"/>
    </location>
</feature>
<sequence>MIKVKSLRHKTDIPHALIVARMSVENLPALGGDWELMSKEVRAEECKYLFAYGDVDVEINLNELTQNKTQVIIELTDGERNEVEVDLSEHKKDVESVEVLINLNASFFSTKCLFTNDDEIYILDKSDMPNGFEKSLKGVKDGEEDEDDEEDSKKKLFAAPFSLKGRIRRTEYWLTILLTMVISACLSAFVIYRLSQDSNDIVICIVIAFAVLAPVWWMNLAQATKRCHDRGNSGVYQLIPFYFMWMAFAPSDEGANRYGASPK</sequence>
<proteinExistence type="predicted"/>
<dbReference type="RefSeq" id="WP_315996601.1">
    <property type="nucleotide sequence ID" value="NZ_JAWDJT010000001.1"/>
</dbReference>
<feature type="transmembrane region" description="Helical" evidence="1">
    <location>
        <begin position="200"/>
        <end position="220"/>
    </location>
</feature>
<keyword evidence="3" id="KW-1185">Reference proteome</keyword>
<name>A0ABU3TCK9_9BACT</name>
<organism evidence="2 3">
    <name type="scientific">Hymenobacter endophyticus</name>
    <dbReference type="NCBI Taxonomy" id="3076335"/>
    <lineage>
        <taxon>Bacteria</taxon>
        <taxon>Pseudomonadati</taxon>
        <taxon>Bacteroidota</taxon>
        <taxon>Cytophagia</taxon>
        <taxon>Cytophagales</taxon>
        <taxon>Hymenobacteraceae</taxon>
        <taxon>Hymenobacter</taxon>
    </lineage>
</organism>
<accession>A0ABU3TCK9</accession>
<dbReference type="Proteomes" id="UP001250698">
    <property type="component" value="Unassembled WGS sequence"/>
</dbReference>
<dbReference type="PANTHER" id="PTHR34980:SF3">
    <property type="entry name" value="BLR8105 PROTEIN"/>
    <property type="match status" value="1"/>
</dbReference>
<keyword evidence="1" id="KW-1133">Transmembrane helix</keyword>
<dbReference type="PANTHER" id="PTHR34980">
    <property type="entry name" value="INNER MEMBRANE PROTEIN-RELATED-RELATED"/>
    <property type="match status" value="1"/>
</dbReference>